<dbReference type="EMBL" id="UINC01039373">
    <property type="protein sequence ID" value="SVB37759.1"/>
    <property type="molecule type" value="Genomic_DNA"/>
</dbReference>
<protein>
    <recommendedName>
        <fullName evidence="2">Glycosyl transferase family 1 domain-containing protein</fullName>
    </recommendedName>
</protein>
<accession>A0A382DHY7</accession>
<feature type="non-terminal residue" evidence="1">
    <location>
        <position position="1"/>
    </location>
</feature>
<reference evidence="1" key="1">
    <citation type="submission" date="2018-05" db="EMBL/GenBank/DDBJ databases">
        <authorList>
            <person name="Lanie J.A."/>
            <person name="Ng W.-L."/>
            <person name="Kazmierczak K.M."/>
            <person name="Andrzejewski T.M."/>
            <person name="Davidsen T.M."/>
            <person name="Wayne K.J."/>
            <person name="Tettelin H."/>
            <person name="Glass J.I."/>
            <person name="Rusch D."/>
            <person name="Podicherti R."/>
            <person name="Tsui H.-C.T."/>
            <person name="Winkler M.E."/>
        </authorList>
    </citation>
    <scope>NUCLEOTIDE SEQUENCE</scope>
</reference>
<dbReference type="AlphaFoldDB" id="A0A382DHY7"/>
<name>A0A382DHY7_9ZZZZ</name>
<evidence type="ECO:0008006" key="2">
    <source>
        <dbReference type="Google" id="ProtNLM"/>
    </source>
</evidence>
<organism evidence="1">
    <name type="scientific">marine metagenome</name>
    <dbReference type="NCBI Taxonomy" id="408172"/>
    <lineage>
        <taxon>unclassified sequences</taxon>
        <taxon>metagenomes</taxon>
        <taxon>ecological metagenomes</taxon>
    </lineage>
</organism>
<dbReference type="SUPFAM" id="SSF53756">
    <property type="entry name" value="UDP-Glycosyltransferase/glycogen phosphorylase"/>
    <property type="match status" value="1"/>
</dbReference>
<gene>
    <name evidence="1" type="ORF">METZ01_LOCUS190613</name>
</gene>
<sequence>ILIAFRQPTLLQEIDDVDQRFLWLWGPLSFLNKAKHQVLLDRYMPTLIYLGETQRRSWKPNRIYQEAIIVPGVADAYLDFESDQSEPPPVAITTTHPRHAMQEILRLWVDEIRPNNDHAQLHIYSTSLSRWRDTGEIGDDFDGLIPMVLKSEKCGVFIKSPMPDSIMANVYGAAKLHLYPAIKMEMYGNTLAESQATGLPALVRATDRSAGAIAERVCNGQSGYIAPDDPAFVNLVAEILAECSGIYRSLHKDALALQRQRGWRVVATEFEALWS</sequence>
<evidence type="ECO:0000313" key="1">
    <source>
        <dbReference type="EMBL" id="SVB37759.1"/>
    </source>
</evidence>
<proteinExistence type="predicted"/>
<dbReference type="Gene3D" id="3.40.50.2000">
    <property type="entry name" value="Glycogen Phosphorylase B"/>
    <property type="match status" value="1"/>
</dbReference>